<dbReference type="AlphaFoldDB" id="A0AAW0KY67"/>
<keyword evidence="2" id="KW-1185">Reference proteome</keyword>
<organism evidence="1 2">
    <name type="scientific">Quercus suber</name>
    <name type="common">Cork oak</name>
    <dbReference type="NCBI Taxonomy" id="58331"/>
    <lineage>
        <taxon>Eukaryota</taxon>
        <taxon>Viridiplantae</taxon>
        <taxon>Streptophyta</taxon>
        <taxon>Embryophyta</taxon>
        <taxon>Tracheophyta</taxon>
        <taxon>Spermatophyta</taxon>
        <taxon>Magnoliopsida</taxon>
        <taxon>eudicotyledons</taxon>
        <taxon>Gunneridae</taxon>
        <taxon>Pentapetalae</taxon>
        <taxon>rosids</taxon>
        <taxon>fabids</taxon>
        <taxon>Fagales</taxon>
        <taxon>Fagaceae</taxon>
        <taxon>Quercus</taxon>
    </lineage>
</organism>
<dbReference type="Proteomes" id="UP000237347">
    <property type="component" value="Unassembled WGS sequence"/>
</dbReference>
<accession>A0AAW0KY67</accession>
<evidence type="ECO:0000313" key="1">
    <source>
        <dbReference type="EMBL" id="KAK7843371.1"/>
    </source>
</evidence>
<reference evidence="1 2" key="1">
    <citation type="journal article" date="2018" name="Sci. Data">
        <title>The draft genome sequence of cork oak.</title>
        <authorList>
            <person name="Ramos A.M."/>
            <person name="Usie A."/>
            <person name="Barbosa P."/>
            <person name="Barros P.M."/>
            <person name="Capote T."/>
            <person name="Chaves I."/>
            <person name="Simoes F."/>
            <person name="Abreu I."/>
            <person name="Carrasquinho I."/>
            <person name="Faro C."/>
            <person name="Guimaraes J.B."/>
            <person name="Mendonca D."/>
            <person name="Nobrega F."/>
            <person name="Rodrigues L."/>
            <person name="Saibo N.J.M."/>
            <person name="Varela M.C."/>
            <person name="Egas C."/>
            <person name="Matos J."/>
            <person name="Miguel C.M."/>
            <person name="Oliveira M.M."/>
            <person name="Ricardo C.P."/>
            <person name="Goncalves S."/>
        </authorList>
    </citation>
    <scope>NUCLEOTIDE SEQUENCE [LARGE SCALE GENOMIC DNA]</scope>
    <source>
        <strain evidence="2">cv. HL8</strain>
    </source>
</reference>
<name>A0AAW0KY67_QUESU</name>
<proteinExistence type="predicted"/>
<sequence length="42" mass="5044">MIDYFSLGMIESGLEYLKEWQRKVIQKQHTYMGLSCYVLKVN</sequence>
<gene>
    <name evidence="1" type="ORF">CFP56_012646</name>
</gene>
<evidence type="ECO:0000313" key="2">
    <source>
        <dbReference type="Proteomes" id="UP000237347"/>
    </source>
</evidence>
<comment type="caution">
    <text evidence="1">The sequence shown here is derived from an EMBL/GenBank/DDBJ whole genome shotgun (WGS) entry which is preliminary data.</text>
</comment>
<protein>
    <submittedName>
        <fullName evidence="1">Uncharacterized protein</fullName>
    </submittedName>
</protein>
<dbReference type="EMBL" id="PKMF04000205">
    <property type="protein sequence ID" value="KAK7843371.1"/>
    <property type="molecule type" value="Genomic_DNA"/>
</dbReference>